<evidence type="ECO:0000259" key="3">
    <source>
        <dbReference type="Pfam" id="PF18962"/>
    </source>
</evidence>
<feature type="chain" id="PRO_5045890973" evidence="2">
    <location>
        <begin position="19"/>
        <end position="530"/>
    </location>
</feature>
<evidence type="ECO:0000256" key="1">
    <source>
        <dbReference type="ARBA" id="ARBA00022729"/>
    </source>
</evidence>
<keyword evidence="1 2" id="KW-0732">Signal</keyword>
<dbReference type="InterPro" id="IPR015943">
    <property type="entry name" value="WD40/YVTN_repeat-like_dom_sf"/>
</dbReference>
<evidence type="ECO:0000313" key="5">
    <source>
        <dbReference type="Proteomes" id="UP001597476"/>
    </source>
</evidence>
<dbReference type="RefSeq" id="WP_380291937.1">
    <property type="nucleotide sequence ID" value="NZ_JBHULY010000025.1"/>
</dbReference>
<reference evidence="5" key="1">
    <citation type="journal article" date="2019" name="Int. J. Syst. Evol. Microbiol.">
        <title>The Global Catalogue of Microorganisms (GCM) 10K type strain sequencing project: providing services to taxonomists for standard genome sequencing and annotation.</title>
        <authorList>
            <consortium name="The Broad Institute Genomics Platform"/>
            <consortium name="The Broad Institute Genome Sequencing Center for Infectious Disease"/>
            <person name="Wu L."/>
            <person name="Ma J."/>
        </authorList>
    </citation>
    <scope>NUCLEOTIDE SEQUENCE [LARGE SCALE GENOMIC DNA]</scope>
    <source>
        <strain evidence="5">KCTC 42398</strain>
    </source>
</reference>
<dbReference type="Pfam" id="PF18962">
    <property type="entry name" value="Por_Secre_tail"/>
    <property type="match status" value="1"/>
</dbReference>
<sequence length="530" mass="57207">MRIRLLLCCLLFGFSAIGQVSLVDDINPTGDASPLKLTVFKKSLYFTANDGTNGRELWQYNGTNTTLFDINTTAGAGSSPTGLFPFQGNLYLSADDGNNGKELWRGDGTSFSLFLDINSGSGDATPNAFVEYNGQMVFTAFQPLPVAREPMISDGTVFGTQLLADVSPVTNTSSNAEFYTEYNGNLYFSGASTVGGANGVQFYVTDGTGAGTQMVKRINSSGDAFPRDYIVYNNLIYFTAEDGVNGRELWVSDGTNAGTQLVQDLYSGPIGSSPGFFTIYNNRLYFKASHATLGTELFYVNTSGSIVNAANINPGSASSLPSCLKVFNGKLYFSATDGTSGTELWETSGTAVSTVMTKNINPGSNSSSPKEFTEYNGKLYFNASEDFTGAELWVTNGTSAGTIMVADINPSFGPQGDPEQLTVFNNKLLFVANNGTSGRELFEYTDPTLSVQHQELNKDLTIYPNPVSENFKIDNESQIKSIVIYNIQGKEVKVFGYKQSVYGIANLKSGLYFAEIVTDRGVVSKKIIKH</sequence>
<protein>
    <submittedName>
        <fullName evidence="4">ELWxxDGT repeat protein</fullName>
    </submittedName>
</protein>
<feature type="signal peptide" evidence="2">
    <location>
        <begin position="1"/>
        <end position="18"/>
    </location>
</feature>
<dbReference type="NCBIfam" id="TIGR04534">
    <property type="entry name" value="ELWxxDGT_rpt"/>
    <property type="match status" value="2"/>
</dbReference>
<feature type="domain" description="Secretion system C-terminal sorting" evidence="3">
    <location>
        <begin position="462"/>
        <end position="528"/>
    </location>
</feature>
<accession>A0ABW5TDX6</accession>
<evidence type="ECO:0000313" key="4">
    <source>
        <dbReference type="EMBL" id="MFD2726723.1"/>
    </source>
</evidence>
<dbReference type="NCBIfam" id="TIGR04183">
    <property type="entry name" value="Por_Secre_tail"/>
    <property type="match status" value="1"/>
</dbReference>
<organism evidence="4 5">
    <name type="scientific">Hyunsoonleella rubra</name>
    <dbReference type="NCBI Taxonomy" id="1737062"/>
    <lineage>
        <taxon>Bacteria</taxon>
        <taxon>Pseudomonadati</taxon>
        <taxon>Bacteroidota</taxon>
        <taxon>Flavobacteriia</taxon>
        <taxon>Flavobacteriales</taxon>
        <taxon>Flavobacteriaceae</taxon>
    </lineage>
</organism>
<dbReference type="EMBL" id="JBHULY010000025">
    <property type="protein sequence ID" value="MFD2726723.1"/>
    <property type="molecule type" value="Genomic_DNA"/>
</dbReference>
<gene>
    <name evidence="4" type="ORF">ACFSR8_10915</name>
</gene>
<dbReference type="InterPro" id="IPR026444">
    <property type="entry name" value="Secre_tail"/>
</dbReference>
<dbReference type="Proteomes" id="UP001597476">
    <property type="component" value="Unassembled WGS sequence"/>
</dbReference>
<evidence type="ECO:0000256" key="2">
    <source>
        <dbReference type="SAM" id="SignalP"/>
    </source>
</evidence>
<dbReference type="Gene3D" id="2.130.10.10">
    <property type="entry name" value="YVTN repeat-like/Quinoprotein amine dehydrogenase"/>
    <property type="match status" value="1"/>
</dbReference>
<dbReference type="SUPFAM" id="SSF63825">
    <property type="entry name" value="YWTD domain"/>
    <property type="match status" value="1"/>
</dbReference>
<keyword evidence="5" id="KW-1185">Reference proteome</keyword>
<dbReference type="InterPro" id="IPR030916">
    <property type="entry name" value="ELWxxDGT_rpt"/>
</dbReference>
<proteinExistence type="predicted"/>
<name>A0ABW5TDX6_9FLAO</name>
<comment type="caution">
    <text evidence="4">The sequence shown here is derived from an EMBL/GenBank/DDBJ whole genome shotgun (WGS) entry which is preliminary data.</text>
</comment>